<sequence>MGASKGLPMPILFPILTIIGGLGTVITTLTIAKTTPNYSIGGIEFPYISDTGRDPPAYYVFVIGMVLNAVLFICDGAENFLRVRTAATLILDNQAKAKNIRIALASLIFTVIASLALSLLAGLDTRNYPDMHNYSAYLFFLCAVVFMSLTTANFSALAKANPFFRRHFQLRISIVVCLSLFFTCYIIIGLALVYTYCGGWTIDPVSGLYDYSGCAGVHTFRAITQYLTILSVIAFPCSLVYDFSNPSPSPAIMSAQKQNGDATYPL</sequence>
<dbReference type="EMBL" id="HBIB01048648">
    <property type="protein sequence ID" value="CAE0269669.1"/>
    <property type="molecule type" value="Transcribed_RNA"/>
</dbReference>
<dbReference type="PANTHER" id="PTHR21324">
    <property type="entry name" value="FASTING-INDUCIBLE INTEGRAL MEMBRANE PROTEIN TM6P1-RELATED"/>
    <property type="match status" value="1"/>
</dbReference>
<feature type="transmembrane region" description="Helical" evidence="5">
    <location>
        <begin position="170"/>
        <end position="196"/>
    </location>
</feature>
<evidence type="ECO:0000256" key="3">
    <source>
        <dbReference type="ARBA" id="ARBA00022989"/>
    </source>
</evidence>
<dbReference type="InterPro" id="IPR019402">
    <property type="entry name" value="CWH43_N"/>
</dbReference>
<dbReference type="InterPro" id="IPR050911">
    <property type="entry name" value="DRAM/TMEM150_Autophagy_Mod"/>
</dbReference>
<evidence type="ECO:0000256" key="4">
    <source>
        <dbReference type="ARBA" id="ARBA00023136"/>
    </source>
</evidence>
<keyword evidence="3 5" id="KW-1133">Transmembrane helix</keyword>
<dbReference type="AlphaFoldDB" id="A0A7S3LXB5"/>
<evidence type="ECO:0000256" key="2">
    <source>
        <dbReference type="ARBA" id="ARBA00022692"/>
    </source>
</evidence>
<keyword evidence="4 5" id="KW-0472">Membrane</keyword>
<accession>A0A7S3LXB5</accession>
<evidence type="ECO:0000256" key="1">
    <source>
        <dbReference type="ARBA" id="ARBA00004127"/>
    </source>
</evidence>
<feature type="domain" description="CWH43-like N-terminal" evidence="6">
    <location>
        <begin position="12"/>
        <end position="244"/>
    </location>
</feature>
<keyword evidence="2 5" id="KW-0812">Transmembrane</keyword>
<evidence type="ECO:0000259" key="6">
    <source>
        <dbReference type="Pfam" id="PF10277"/>
    </source>
</evidence>
<reference evidence="7" key="1">
    <citation type="submission" date="2021-01" db="EMBL/GenBank/DDBJ databases">
        <authorList>
            <person name="Corre E."/>
            <person name="Pelletier E."/>
            <person name="Niang G."/>
            <person name="Scheremetjew M."/>
            <person name="Finn R."/>
            <person name="Kale V."/>
            <person name="Holt S."/>
            <person name="Cochrane G."/>
            <person name="Meng A."/>
            <person name="Brown T."/>
            <person name="Cohen L."/>
        </authorList>
    </citation>
    <scope>NUCLEOTIDE SEQUENCE</scope>
    <source>
        <strain evidence="7">NIES-2562</strain>
    </source>
</reference>
<feature type="transmembrane region" description="Helical" evidence="5">
    <location>
        <begin position="57"/>
        <end position="81"/>
    </location>
</feature>
<feature type="transmembrane region" description="Helical" evidence="5">
    <location>
        <begin position="12"/>
        <end position="32"/>
    </location>
</feature>
<comment type="subcellular location">
    <subcellularLocation>
        <location evidence="1">Endomembrane system</location>
        <topology evidence="1">Multi-pass membrane protein</topology>
    </subcellularLocation>
</comment>
<dbReference type="GO" id="GO:0012505">
    <property type="term" value="C:endomembrane system"/>
    <property type="evidence" value="ECO:0007669"/>
    <property type="project" value="UniProtKB-SubCell"/>
</dbReference>
<evidence type="ECO:0000256" key="5">
    <source>
        <dbReference type="SAM" id="Phobius"/>
    </source>
</evidence>
<feature type="transmembrane region" description="Helical" evidence="5">
    <location>
        <begin position="102"/>
        <end position="123"/>
    </location>
</feature>
<protein>
    <recommendedName>
        <fullName evidence="6">CWH43-like N-terminal domain-containing protein</fullName>
    </recommendedName>
</protein>
<gene>
    <name evidence="7" type="ORF">PBIL07802_LOCUS32022</name>
</gene>
<dbReference type="PANTHER" id="PTHR21324:SF2">
    <property type="entry name" value="EG:22E5.9 PROTEIN"/>
    <property type="match status" value="1"/>
</dbReference>
<proteinExistence type="predicted"/>
<name>A0A7S3LXB5_9EUKA</name>
<dbReference type="Pfam" id="PF10277">
    <property type="entry name" value="Frag1"/>
    <property type="match status" value="1"/>
</dbReference>
<organism evidence="7">
    <name type="scientific">Palpitomonas bilix</name>
    <dbReference type="NCBI Taxonomy" id="652834"/>
    <lineage>
        <taxon>Eukaryota</taxon>
        <taxon>Eukaryota incertae sedis</taxon>
    </lineage>
</organism>
<feature type="transmembrane region" description="Helical" evidence="5">
    <location>
        <begin position="135"/>
        <end position="158"/>
    </location>
</feature>
<evidence type="ECO:0000313" key="7">
    <source>
        <dbReference type="EMBL" id="CAE0269669.1"/>
    </source>
</evidence>